<feature type="transmembrane region" description="Helical" evidence="1">
    <location>
        <begin position="148"/>
        <end position="167"/>
    </location>
</feature>
<name>A0A7C3CB58_9PROT</name>
<evidence type="ECO:0000256" key="1">
    <source>
        <dbReference type="SAM" id="Phobius"/>
    </source>
</evidence>
<keyword evidence="1" id="KW-0472">Membrane</keyword>
<feature type="transmembrane region" description="Helical" evidence="1">
    <location>
        <begin position="20"/>
        <end position="42"/>
    </location>
</feature>
<keyword evidence="1" id="KW-0812">Transmembrane</keyword>
<dbReference type="AlphaFoldDB" id="A0A7C3CB58"/>
<keyword evidence="1" id="KW-1133">Transmembrane helix</keyword>
<protein>
    <submittedName>
        <fullName evidence="2">DUF4175 family protein</fullName>
    </submittedName>
</protein>
<evidence type="ECO:0000313" key="2">
    <source>
        <dbReference type="EMBL" id="HFB54285.1"/>
    </source>
</evidence>
<proteinExistence type="predicted"/>
<comment type="caution">
    <text evidence="2">The sequence shown here is derived from an EMBL/GenBank/DDBJ whole genome shotgun (WGS) entry which is preliminary data.</text>
</comment>
<organism evidence="2 3">
    <name type="scientific">Hellea balneolensis</name>
    <dbReference type="NCBI Taxonomy" id="287478"/>
    <lineage>
        <taxon>Bacteria</taxon>
        <taxon>Pseudomonadati</taxon>
        <taxon>Pseudomonadota</taxon>
        <taxon>Alphaproteobacteria</taxon>
        <taxon>Maricaulales</taxon>
        <taxon>Robiginitomaculaceae</taxon>
        <taxon>Hellea</taxon>
    </lineage>
</organism>
<feature type="transmembrane region" description="Helical" evidence="1">
    <location>
        <begin position="54"/>
        <end position="72"/>
    </location>
</feature>
<dbReference type="InterPro" id="IPR012683">
    <property type="entry name" value="CHP02302_TM"/>
</dbReference>
<gene>
    <name evidence="2" type="ORF">ENJ46_00050</name>
</gene>
<evidence type="ECO:0000313" key="3">
    <source>
        <dbReference type="Proteomes" id="UP000886042"/>
    </source>
</evidence>
<dbReference type="Pfam" id="PF13779">
    <property type="entry name" value="DUF4175"/>
    <property type="match status" value="1"/>
</dbReference>
<dbReference type="Proteomes" id="UP000886042">
    <property type="component" value="Unassembled WGS sequence"/>
</dbReference>
<reference evidence="2" key="1">
    <citation type="journal article" date="2020" name="mSystems">
        <title>Genome- and Community-Level Interaction Insights into Carbon Utilization and Element Cycling Functions of Hydrothermarchaeota in Hydrothermal Sediment.</title>
        <authorList>
            <person name="Zhou Z."/>
            <person name="Liu Y."/>
            <person name="Xu W."/>
            <person name="Pan J."/>
            <person name="Luo Z.H."/>
            <person name="Li M."/>
        </authorList>
    </citation>
    <scope>NUCLEOTIDE SEQUENCE [LARGE SCALE GENOMIC DNA]</scope>
    <source>
        <strain evidence="2">HyVt-489</strain>
    </source>
</reference>
<feature type="non-terminal residue" evidence="2">
    <location>
        <position position="177"/>
    </location>
</feature>
<sequence>MDNTQNLHTDRLVKRAQRRLVWETYGPTFALISIVALAYVIGSSAGFWQRIGDPWRGIALIVSAVLIVRTLLKAFKLPVPDISTAMRRLERDNKLQHRPLDTVKDHLGTSVHDESQATWKLHVKNAAGQLDHVRAATRKPVLAPIDPYYLRFAVPFVFLIAVMAGAGDNYERFRASL</sequence>
<accession>A0A7C3CB58</accession>
<dbReference type="EMBL" id="DRMN01000003">
    <property type="protein sequence ID" value="HFB54285.1"/>
    <property type="molecule type" value="Genomic_DNA"/>
</dbReference>